<proteinExistence type="predicted"/>
<dbReference type="Proteomes" id="UP001149165">
    <property type="component" value="Unassembled WGS sequence"/>
</dbReference>
<dbReference type="Gene3D" id="3.40.630.30">
    <property type="match status" value="1"/>
</dbReference>
<protein>
    <submittedName>
        <fullName evidence="2">GNAT domain-containing protein</fullName>
    </submittedName>
</protein>
<keyword evidence="3" id="KW-1185">Reference proteome</keyword>
<accession>A0A9W9KJ79</accession>
<dbReference type="PANTHER" id="PTHR43792:SF1">
    <property type="entry name" value="N-ACETYLTRANSFERASE DOMAIN-CONTAINING PROTEIN"/>
    <property type="match status" value="1"/>
</dbReference>
<dbReference type="EMBL" id="JAPQKH010000003">
    <property type="protein sequence ID" value="KAJ5108435.1"/>
    <property type="molecule type" value="Genomic_DNA"/>
</dbReference>
<comment type="caution">
    <text evidence="2">The sequence shown here is derived from an EMBL/GenBank/DDBJ whole genome shotgun (WGS) entry which is preliminary data.</text>
</comment>
<dbReference type="InterPro" id="IPR000182">
    <property type="entry name" value="GNAT_dom"/>
</dbReference>
<dbReference type="AlphaFoldDB" id="A0A9W9KJ79"/>
<feature type="domain" description="N-acetyltransferase" evidence="1">
    <location>
        <begin position="22"/>
        <end position="199"/>
    </location>
</feature>
<dbReference type="Pfam" id="PF13302">
    <property type="entry name" value="Acetyltransf_3"/>
    <property type="match status" value="1"/>
</dbReference>
<dbReference type="InterPro" id="IPR051531">
    <property type="entry name" value="N-acetyltransferase"/>
</dbReference>
<name>A0A9W9KJ79_9EURO</name>
<organism evidence="2 3">
    <name type="scientific">Penicillium angulare</name>
    <dbReference type="NCBI Taxonomy" id="116970"/>
    <lineage>
        <taxon>Eukaryota</taxon>
        <taxon>Fungi</taxon>
        <taxon>Dikarya</taxon>
        <taxon>Ascomycota</taxon>
        <taxon>Pezizomycotina</taxon>
        <taxon>Eurotiomycetes</taxon>
        <taxon>Eurotiomycetidae</taxon>
        <taxon>Eurotiales</taxon>
        <taxon>Aspergillaceae</taxon>
        <taxon>Penicillium</taxon>
    </lineage>
</organism>
<sequence>MDISIPDLLPSHLKTQPIYTNRLILRQFQWTDLPNLYKLRTTPEVMQWTSQGGIDTSIEQTREWMQKYIEDTDTTPEKVTRLNFNFIVSLRTDNVEKVVDESGNSDSNTFIGVCGLPALDSLPVSPIPSLGYIYLPESWGKGYATEAALGFQAEWRRLIALAHQVYSIPAGSRQDLYKLRAVTDVKNLGSAQVLRKCGWTVYEQVEEDGMLLLRWIIDTSATATP</sequence>
<dbReference type="GO" id="GO:0016747">
    <property type="term" value="F:acyltransferase activity, transferring groups other than amino-acyl groups"/>
    <property type="evidence" value="ECO:0007669"/>
    <property type="project" value="InterPro"/>
</dbReference>
<evidence type="ECO:0000313" key="2">
    <source>
        <dbReference type="EMBL" id="KAJ5108435.1"/>
    </source>
</evidence>
<reference evidence="2" key="1">
    <citation type="submission" date="2022-11" db="EMBL/GenBank/DDBJ databases">
        <authorList>
            <person name="Petersen C."/>
        </authorList>
    </citation>
    <scope>NUCLEOTIDE SEQUENCE</scope>
    <source>
        <strain evidence="2">IBT 30069</strain>
    </source>
</reference>
<dbReference type="SUPFAM" id="SSF55729">
    <property type="entry name" value="Acyl-CoA N-acyltransferases (Nat)"/>
    <property type="match status" value="1"/>
</dbReference>
<gene>
    <name evidence="2" type="ORF">N7456_005110</name>
</gene>
<dbReference type="OrthoDB" id="4072826at2759"/>
<reference evidence="2" key="2">
    <citation type="journal article" date="2023" name="IMA Fungus">
        <title>Comparative genomic study of the Penicillium genus elucidates a diverse pangenome and 15 lateral gene transfer events.</title>
        <authorList>
            <person name="Petersen C."/>
            <person name="Sorensen T."/>
            <person name="Nielsen M.R."/>
            <person name="Sondergaard T.E."/>
            <person name="Sorensen J.L."/>
            <person name="Fitzpatrick D.A."/>
            <person name="Frisvad J.C."/>
            <person name="Nielsen K.L."/>
        </authorList>
    </citation>
    <scope>NUCLEOTIDE SEQUENCE</scope>
    <source>
        <strain evidence="2">IBT 30069</strain>
    </source>
</reference>
<evidence type="ECO:0000259" key="1">
    <source>
        <dbReference type="Pfam" id="PF13302"/>
    </source>
</evidence>
<dbReference type="InterPro" id="IPR016181">
    <property type="entry name" value="Acyl_CoA_acyltransferase"/>
</dbReference>
<evidence type="ECO:0000313" key="3">
    <source>
        <dbReference type="Proteomes" id="UP001149165"/>
    </source>
</evidence>
<dbReference type="PANTHER" id="PTHR43792">
    <property type="entry name" value="GNAT FAMILY, PUTATIVE (AFU_ORTHOLOGUE AFUA_3G00765)-RELATED-RELATED"/>
    <property type="match status" value="1"/>
</dbReference>